<protein>
    <submittedName>
        <fullName evidence="2">Uncharacterized protein</fullName>
    </submittedName>
</protein>
<keyword evidence="1" id="KW-0732">Signal</keyword>
<feature type="signal peptide" evidence="1">
    <location>
        <begin position="1"/>
        <end position="20"/>
    </location>
</feature>
<sequence length="165" mass="17611">MRLLLFKIVAGIVLAPLAVLIHPQAFSVSNTAITAVQAPNGKNMIFYQDKTIGDIMLRTVSNAFTIAASKTTNIQKDCSSAAYTSSPQTGRSLNIVTPEEPGARFQGGVSCDICVDTKKYKVQLGTTTLYVMGSNLATRKAGFRVGFVSAEYLGTITEADRLGLV</sequence>
<evidence type="ECO:0000256" key="1">
    <source>
        <dbReference type="SAM" id="SignalP"/>
    </source>
</evidence>
<organism evidence="2 3">
    <name type="scientific">Moniliophthora roreri</name>
    <name type="common">Frosty pod rot fungus</name>
    <name type="synonym">Monilia roreri</name>
    <dbReference type="NCBI Taxonomy" id="221103"/>
    <lineage>
        <taxon>Eukaryota</taxon>
        <taxon>Fungi</taxon>
        <taxon>Dikarya</taxon>
        <taxon>Basidiomycota</taxon>
        <taxon>Agaricomycotina</taxon>
        <taxon>Agaricomycetes</taxon>
        <taxon>Agaricomycetidae</taxon>
        <taxon>Agaricales</taxon>
        <taxon>Marasmiineae</taxon>
        <taxon>Marasmiaceae</taxon>
        <taxon>Moniliophthora</taxon>
    </lineage>
</organism>
<gene>
    <name evidence="2" type="ORF">WG66_1231</name>
</gene>
<dbReference type="EMBL" id="LATX01000458">
    <property type="protein sequence ID" value="KTB46191.1"/>
    <property type="molecule type" value="Genomic_DNA"/>
</dbReference>
<accession>A0A0W0GCA8</accession>
<evidence type="ECO:0000313" key="2">
    <source>
        <dbReference type="EMBL" id="KTB46191.1"/>
    </source>
</evidence>
<dbReference type="AlphaFoldDB" id="A0A0W0GCA8"/>
<dbReference type="Proteomes" id="UP000054988">
    <property type="component" value="Unassembled WGS sequence"/>
</dbReference>
<proteinExistence type="predicted"/>
<name>A0A0W0GCA8_MONRR</name>
<reference evidence="2 3" key="1">
    <citation type="submission" date="2015-12" db="EMBL/GenBank/DDBJ databases">
        <title>Draft genome sequence of Moniliophthora roreri, the causal agent of frosty pod rot of cacao.</title>
        <authorList>
            <person name="Aime M.C."/>
            <person name="Diaz-Valderrama J.R."/>
            <person name="Kijpornyongpan T."/>
            <person name="Phillips-Mora W."/>
        </authorList>
    </citation>
    <scope>NUCLEOTIDE SEQUENCE [LARGE SCALE GENOMIC DNA]</scope>
    <source>
        <strain evidence="2 3">MCA 2952</strain>
    </source>
</reference>
<comment type="caution">
    <text evidence="2">The sequence shown here is derived from an EMBL/GenBank/DDBJ whole genome shotgun (WGS) entry which is preliminary data.</text>
</comment>
<evidence type="ECO:0000313" key="3">
    <source>
        <dbReference type="Proteomes" id="UP000054988"/>
    </source>
</evidence>
<feature type="chain" id="PRO_5006902567" evidence="1">
    <location>
        <begin position="21"/>
        <end position="165"/>
    </location>
</feature>